<feature type="domain" description="EF-hand" evidence="7">
    <location>
        <begin position="225"/>
        <end position="260"/>
    </location>
</feature>
<dbReference type="EMBL" id="CP092624">
    <property type="protein sequence ID" value="UMM34480.1"/>
    <property type="molecule type" value="Genomic_DNA"/>
</dbReference>
<dbReference type="Pfam" id="PF13499">
    <property type="entry name" value="EF-hand_7"/>
    <property type="match status" value="2"/>
</dbReference>
<dbReference type="PROSITE" id="PS00018">
    <property type="entry name" value="EF_HAND_1"/>
    <property type="match status" value="2"/>
</dbReference>
<feature type="compositionally biased region" description="Polar residues" evidence="6">
    <location>
        <begin position="57"/>
        <end position="67"/>
    </location>
</feature>
<feature type="compositionally biased region" description="Low complexity" evidence="6">
    <location>
        <begin position="42"/>
        <end position="52"/>
    </location>
</feature>
<dbReference type="FunFam" id="1.10.238.10:FF:000355">
    <property type="entry name" value="Uncharacterized calcium-binding protein B0563.7"/>
    <property type="match status" value="1"/>
</dbReference>
<keyword evidence="9" id="KW-1185">Reference proteome</keyword>
<feature type="region of interest" description="Disordered" evidence="6">
    <location>
        <begin position="1"/>
        <end position="67"/>
    </location>
</feature>
<keyword evidence="2" id="KW-0677">Repeat</keyword>
<evidence type="ECO:0000256" key="3">
    <source>
        <dbReference type="ARBA" id="ARBA00022837"/>
    </source>
</evidence>
<dbReference type="Gene3D" id="1.10.238.10">
    <property type="entry name" value="EF-hand"/>
    <property type="match status" value="2"/>
</dbReference>
<dbReference type="AlphaFoldDB" id="A0AAE9EYW5"/>
<evidence type="ECO:0000259" key="7">
    <source>
        <dbReference type="PROSITE" id="PS50222"/>
    </source>
</evidence>
<evidence type="ECO:0000256" key="4">
    <source>
        <dbReference type="ARBA" id="ARBA00023179"/>
    </source>
</evidence>
<dbReference type="GO" id="GO:0005509">
    <property type="term" value="F:calcium ion binding"/>
    <property type="evidence" value="ECO:0007669"/>
    <property type="project" value="InterPro"/>
</dbReference>
<comment type="similarity">
    <text evidence="5">Belongs to the troponin C family.</text>
</comment>
<evidence type="ECO:0000256" key="2">
    <source>
        <dbReference type="ARBA" id="ARBA00022737"/>
    </source>
</evidence>
<dbReference type="FunFam" id="1.10.238.10:FF:000336">
    <property type="entry name" value="HLH domain-containing protein"/>
    <property type="match status" value="1"/>
</dbReference>
<accession>A0AAE9EYW5</accession>
<organism evidence="8 9">
    <name type="scientific">Caenorhabditis briggsae</name>
    <dbReference type="NCBI Taxonomy" id="6238"/>
    <lineage>
        <taxon>Eukaryota</taxon>
        <taxon>Metazoa</taxon>
        <taxon>Ecdysozoa</taxon>
        <taxon>Nematoda</taxon>
        <taxon>Chromadorea</taxon>
        <taxon>Rhabditida</taxon>
        <taxon>Rhabditina</taxon>
        <taxon>Rhabditomorpha</taxon>
        <taxon>Rhabditoidea</taxon>
        <taxon>Rhabditidae</taxon>
        <taxon>Peloderinae</taxon>
        <taxon>Caenorhabditis</taxon>
    </lineage>
</organism>
<evidence type="ECO:0000256" key="1">
    <source>
        <dbReference type="ARBA" id="ARBA00022723"/>
    </source>
</evidence>
<evidence type="ECO:0000256" key="6">
    <source>
        <dbReference type="SAM" id="MobiDB-lite"/>
    </source>
</evidence>
<sequence>MSSKSRKLSHNNNNNNSSSSSSNTTSQVITGGGGGGGGASSGLGLTTPTGGAPQRGGSLSLSVEQTRSRPFSRSSFMLRYKGDKSGKNHNVIDAIRFACCSEFSTFANTETWEKRTMPKLKLHSDRGDGNSPHGIADPLLSQHLLEGYSEEELQEYRQVFNMFDADRSGAIAIDELEAAIKNLGLEQTRDELDKIIDEVDQRGNHQIDFDEFCVVMRRLTMKKSNWNEVVKECFTVFDRSENGGISKKDFRFILRELGDITDNQIIDEIFNEADVDGNGVIDYDEFTYMVKNYMTDDDIV</sequence>
<feature type="domain" description="EF-hand" evidence="7">
    <location>
        <begin position="261"/>
        <end position="296"/>
    </location>
</feature>
<protein>
    <recommendedName>
        <fullName evidence="7">EF-hand domain-containing protein</fullName>
    </recommendedName>
</protein>
<keyword evidence="1" id="KW-0479">Metal-binding</keyword>
<evidence type="ECO:0000313" key="8">
    <source>
        <dbReference type="EMBL" id="UMM34480.1"/>
    </source>
</evidence>
<keyword evidence="3" id="KW-0106">Calcium</keyword>
<dbReference type="SUPFAM" id="SSF47473">
    <property type="entry name" value="EF-hand"/>
    <property type="match status" value="1"/>
</dbReference>
<dbReference type="InterPro" id="IPR011992">
    <property type="entry name" value="EF-hand-dom_pair"/>
</dbReference>
<name>A0AAE9EYW5_CAEBR</name>
<dbReference type="InterPro" id="IPR002048">
    <property type="entry name" value="EF_hand_dom"/>
</dbReference>
<evidence type="ECO:0000313" key="9">
    <source>
        <dbReference type="Proteomes" id="UP000829354"/>
    </source>
</evidence>
<dbReference type="SMART" id="SM00054">
    <property type="entry name" value="EFh"/>
    <property type="match status" value="4"/>
</dbReference>
<proteinExistence type="inferred from homology"/>
<evidence type="ECO:0000256" key="5">
    <source>
        <dbReference type="ARBA" id="ARBA00038202"/>
    </source>
</evidence>
<feature type="compositionally biased region" description="Low complexity" evidence="6">
    <location>
        <begin position="10"/>
        <end position="26"/>
    </location>
</feature>
<feature type="compositionally biased region" description="Gly residues" evidence="6">
    <location>
        <begin position="30"/>
        <end position="41"/>
    </location>
</feature>
<feature type="domain" description="EF-hand" evidence="7">
    <location>
        <begin position="187"/>
        <end position="222"/>
    </location>
</feature>
<reference evidence="8 9" key="1">
    <citation type="submission" date="2022-04" db="EMBL/GenBank/DDBJ databases">
        <title>Chromosome-level reference genomes for two strains of Caenorhabditis briggsae: an improved platform for comparative genomics.</title>
        <authorList>
            <person name="Stevens L."/>
            <person name="Andersen E."/>
        </authorList>
    </citation>
    <scope>NUCLEOTIDE SEQUENCE [LARGE SCALE GENOMIC DNA]</scope>
    <source>
        <strain evidence="8">VX34</strain>
        <tissue evidence="8">Whole-organism</tissue>
    </source>
</reference>
<dbReference type="PANTHER" id="PTHR23048">
    <property type="entry name" value="MYOSIN LIGHT CHAIN 1, 3"/>
    <property type="match status" value="1"/>
</dbReference>
<dbReference type="PROSITE" id="PS50222">
    <property type="entry name" value="EF_HAND_2"/>
    <property type="match status" value="4"/>
</dbReference>
<dbReference type="InterPro" id="IPR018247">
    <property type="entry name" value="EF_Hand_1_Ca_BS"/>
</dbReference>
<feature type="domain" description="EF-hand" evidence="7">
    <location>
        <begin position="151"/>
        <end position="186"/>
    </location>
</feature>
<dbReference type="InterPro" id="IPR050230">
    <property type="entry name" value="CALM/Myosin/TropC-like"/>
</dbReference>
<dbReference type="PANTHER" id="PTHR23048:SF46">
    <property type="entry name" value="TROPONIN C-LIKE ISOFORM X1"/>
    <property type="match status" value="1"/>
</dbReference>
<keyword evidence="4" id="KW-0514">Muscle protein</keyword>
<dbReference type="Proteomes" id="UP000829354">
    <property type="component" value="Chromosome V"/>
</dbReference>
<gene>
    <name evidence="8" type="ORF">L5515_007541</name>
</gene>